<protein>
    <submittedName>
        <fullName evidence="4">2,5-furandicarboxylate decarboxylase 1</fullName>
    </submittedName>
</protein>
<sequence length="461" mass="49814">MNAPTPVRSLRDWLDRLSGDGRLAIARPGIGLRHEAAAVANRLDGRQASLFPQPGGHPGTIVSGLVSSRAWMAEALGTTQDRLVAHFQQAAAQPLPWHERHSAPAQEVVHREGLDILKLLPVPTLNEHDSGPYISAGLMISRDPETGLQNVAILRCQISGPDRIGVLVLPRHTDNFYRKAEAQGRGLEVALVVGVDPACLLASQAIVPLGHDELEIAGALTGQPLDVVKCLTNGVRVPANAEIVIEGHLLPEIREPEGPFGEFPQYYGERAKRHVMRVDAVTHRRDPIFHMIVGGGLEHLLLGAIPREATILATLQRSFPGVEDVHLSLGGVGRYHLYVRLRKTQEGEAKNVLLGAFAAHYDIKHAVVVDTDVDIHAPQEVEWAISTRFQADRDLVVIPHAQGSKLDPSGREGVGAKMGLDATVPLDAPPMKFKRIRVPGEAEVDLDAVLASGADWRAAIG</sequence>
<dbReference type="PANTHER" id="PTHR30108">
    <property type="entry name" value="3-OCTAPRENYL-4-HYDROXYBENZOATE CARBOXY-LYASE-RELATED"/>
    <property type="match status" value="1"/>
</dbReference>
<name>A0ABR6DHW0_9HYPH</name>
<evidence type="ECO:0000259" key="3">
    <source>
        <dbReference type="Pfam" id="PF20696"/>
    </source>
</evidence>
<dbReference type="InterPro" id="IPR049381">
    <property type="entry name" value="UbiD-like_C"/>
</dbReference>
<dbReference type="GeneID" id="90832137"/>
<dbReference type="SUPFAM" id="SSF50475">
    <property type="entry name" value="FMN-binding split barrel"/>
    <property type="match status" value="1"/>
</dbReference>
<evidence type="ECO:0000259" key="1">
    <source>
        <dbReference type="Pfam" id="PF01977"/>
    </source>
</evidence>
<dbReference type="InterPro" id="IPR049383">
    <property type="entry name" value="UbiD-like_N"/>
</dbReference>
<dbReference type="InterPro" id="IPR048304">
    <property type="entry name" value="UbiD_Rift_dom"/>
</dbReference>
<feature type="domain" description="3-octaprenyl-4-hydroxybenzoate carboxy-lyase-like Rift-related" evidence="1">
    <location>
        <begin position="100"/>
        <end position="295"/>
    </location>
</feature>
<dbReference type="InterPro" id="IPR002830">
    <property type="entry name" value="UbiD"/>
</dbReference>
<feature type="domain" description="3-octaprenyl-4-hydroxybenzoate carboxy-lyase-like N-terminal" evidence="2">
    <location>
        <begin position="15"/>
        <end position="89"/>
    </location>
</feature>
<dbReference type="NCBIfam" id="TIGR00148">
    <property type="entry name" value="UbiD family decarboxylase"/>
    <property type="match status" value="1"/>
</dbReference>
<dbReference type="EMBL" id="JACJIM010000009">
    <property type="protein sequence ID" value="MBA9065666.1"/>
    <property type="molecule type" value="Genomic_DNA"/>
</dbReference>
<evidence type="ECO:0000313" key="4">
    <source>
        <dbReference type="EMBL" id="MBA9065666.1"/>
    </source>
</evidence>
<dbReference type="Pfam" id="PF20696">
    <property type="entry name" value="UbiD_C"/>
    <property type="match status" value="1"/>
</dbReference>
<gene>
    <name evidence="4" type="ORF">GGQ91_005088</name>
</gene>
<dbReference type="SUPFAM" id="SSF143968">
    <property type="entry name" value="UbiD C-terminal domain-like"/>
    <property type="match status" value="1"/>
</dbReference>
<dbReference type="Gene3D" id="3.40.1670.10">
    <property type="entry name" value="UbiD C-terminal domain-like"/>
    <property type="match status" value="1"/>
</dbReference>
<dbReference type="PANTHER" id="PTHR30108:SF17">
    <property type="entry name" value="FERULIC ACID DECARBOXYLASE 1"/>
    <property type="match status" value="1"/>
</dbReference>
<comment type="caution">
    <text evidence="4">The sequence shown here is derived from an EMBL/GenBank/DDBJ whole genome shotgun (WGS) entry which is preliminary data.</text>
</comment>
<proteinExistence type="predicted"/>
<dbReference type="RefSeq" id="WP_029357558.1">
    <property type="nucleotide sequence ID" value="NZ_JACJIM010000009.1"/>
</dbReference>
<evidence type="ECO:0000313" key="5">
    <source>
        <dbReference type="Proteomes" id="UP000565455"/>
    </source>
</evidence>
<dbReference type="Pfam" id="PF01977">
    <property type="entry name" value="UbiD"/>
    <property type="match status" value="1"/>
</dbReference>
<dbReference type="Pfam" id="PF20695">
    <property type="entry name" value="UbiD_N"/>
    <property type="match status" value="1"/>
</dbReference>
<feature type="domain" description="3-octaprenyl-4-hydroxybenzoate carboxy-lyase-like C-terminal" evidence="3">
    <location>
        <begin position="302"/>
        <end position="422"/>
    </location>
</feature>
<evidence type="ECO:0000259" key="2">
    <source>
        <dbReference type="Pfam" id="PF20695"/>
    </source>
</evidence>
<dbReference type="Proteomes" id="UP000565455">
    <property type="component" value="Unassembled WGS sequence"/>
</dbReference>
<keyword evidence="5" id="KW-1185">Reference proteome</keyword>
<reference evidence="4 5" key="1">
    <citation type="submission" date="2020-08" db="EMBL/GenBank/DDBJ databases">
        <title>Genomic Encyclopedia of Type Strains, Phase IV (KMG-IV): sequencing the most valuable type-strain genomes for metagenomic binning, comparative biology and taxonomic classification.</title>
        <authorList>
            <person name="Goeker M."/>
        </authorList>
    </citation>
    <scope>NUCLEOTIDE SEQUENCE [LARGE SCALE GENOMIC DNA]</scope>
    <source>
        <strain evidence="4 5">DSM 5686</strain>
    </source>
</reference>
<accession>A0ABR6DHW0</accession>
<organism evidence="4 5">
    <name type="scientific">Methylobacterium fujisawaense</name>
    <dbReference type="NCBI Taxonomy" id="107400"/>
    <lineage>
        <taxon>Bacteria</taxon>
        <taxon>Pseudomonadati</taxon>
        <taxon>Pseudomonadota</taxon>
        <taxon>Alphaproteobacteria</taxon>
        <taxon>Hyphomicrobiales</taxon>
        <taxon>Methylobacteriaceae</taxon>
        <taxon>Methylobacterium</taxon>
    </lineage>
</organism>